<dbReference type="InterPro" id="IPR029062">
    <property type="entry name" value="Class_I_gatase-like"/>
</dbReference>
<protein>
    <submittedName>
        <fullName evidence="2">Glutamine amidotransferase</fullName>
    </submittedName>
</protein>
<dbReference type="Gene3D" id="3.40.50.880">
    <property type="match status" value="1"/>
</dbReference>
<evidence type="ECO:0000313" key="3">
    <source>
        <dbReference type="Proteomes" id="UP000655037"/>
    </source>
</evidence>
<dbReference type="Pfam" id="PF01965">
    <property type="entry name" value="DJ-1_PfpI"/>
    <property type="match status" value="1"/>
</dbReference>
<organism evidence="2 3">
    <name type="scientific">Agrobacterium vitis</name>
    <name type="common">Rhizobium vitis</name>
    <dbReference type="NCBI Taxonomy" id="373"/>
    <lineage>
        <taxon>Bacteria</taxon>
        <taxon>Pseudomonadati</taxon>
        <taxon>Pseudomonadota</taxon>
        <taxon>Alphaproteobacteria</taxon>
        <taxon>Hyphomicrobiales</taxon>
        <taxon>Rhizobiaceae</taxon>
        <taxon>Rhizobium/Agrobacterium group</taxon>
        <taxon>Agrobacterium</taxon>
    </lineage>
</organism>
<gene>
    <name evidence="2" type="ORF">IEI95_021560</name>
</gene>
<dbReference type="PANTHER" id="PTHR48094:SF19">
    <property type="entry name" value="DJ-1_PFPI DOMAIN-CONTAINING PROTEIN"/>
    <property type="match status" value="1"/>
</dbReference>
<dbReference type="PANTHER" id="PTHR48094">
    <property type="entry name" value="PROTEIN/NUCLEIC ACID DEGLYCASE DJ-1-RELATED"/>
    <property type="match status" value="1"/>
</dbReference>
<dbReference type="InterPro" id="IPR050325">
    <property type="entry name" value="Prot/Nucl_acid_deglycase"/>
</dbReference>
<comment type="caution">
    <text evidence="2">The sequence shown here is derived from an EMBL/GenBank/DDBJ whole genome shotgun (WGS) entry which is preliminary data.</text>
</comment>
<accession>A0AAE2RG74</accession>
<dbReference type="RefSeq" id="WP_156537726.1">
    <property type="nucleotide sequence ID" value="NZ_JACXXJ020000005.1"/>
</dbReference>
<dbReference type="EMBL" id="JACXXJ020000005">
    <property type="protein sequence ID" value="MBF2716804.1"/>
    <property type="molecule type" value="Genomic_DNA"/>
</dbReference>
<dbReference type="AlphaFoldDB" id="A0AAE2RG74"/>
<dbReference type="Proteomes" id="UP000655037">
    <property type="component" value="Unassembled WGS sequence"/>
</dbReference>
<proteinExistence type="predicted"/>
<dbReference type="SUPFAM" id="SSF52317">
    <property type="entry name" value="Class I glutamine amidotransferase-like"/>
    <property type="match status" value="1"/>
</dbReference>
<dbReference type="CDD" id="cd03140">
    <property type="entry name" value="GATase1_PfpI_3"/>
    <property type="match status" value="1"/>
</dbReference>
<dbReference type="InterPro" id="IPR002818">
    <property type="entry name" value="DJ-1/PfpI"/>
</dbReference>
<name>A0AAE2RG74_AGRVI</name>
<feature type="domain" description="DJ-1/PfpI" evidence="1">
    <location>
        <begin position="3"/>
        <end position="167"/>
    </location>
</feature>
<evidence type="ECO:0000313" key="2">
    <source>
        <dbReference type="EMBL" id="MBF2716804.1"/>
    </source>
</evidence>
<dbReference type="GO" id="GO:0005737">
    <property type="term" value="C:cytoplasm"/>
    <property type="evidence" value="ECO:0007669"/>
    <property type="project" value="TreeGrafter"/>
</dbReference>
<sequence length="188" mass="19492">MTRIAIALAEDYADWEIALLTAVARSFLDLDIVYASPQGEPVTSMGGVKVTPDCAYAALDTKAFDALIIPGGMSWEKGNAPDLSGLVDGFRASNTLIAGICAAASALAGTGVLNDVSHTGNGLAAHKVYAAYLGDALYMHQPQAVSDGGIITAAGTSPFTFTVEILKALDLWTPEIQAEMQGFAAEHS</sequence>
<keyword evidence="2" id="KW-0315">Glutamine amidotransferase</keyword>
<evidence type="ECO:0000259" key="1">
    <source>
        <dbReference type="Pfam" id="PF01965"/>
    </source>
</evidence>
<reference evidence="2" key="1">
    <citation type="submission" date="2020-11" db="EMBL/GenBank/DDBJ databases">
        <title>Agrobacterium vitis strain K377 genome.</title>
        <authorList>
            <person name="Xi H."/>
        </authorList>
    </citation>
    <scope>NUCLEOTIDE SEQUENCE</scope>
    <source>
        <strain evidence="2">K377</strain>
    </source>
</reference>